<dbReference type="EMBL" id="FMVM01000001">
    <property type="protein sequence ID" value="SCX86909.1"/>
    <property type="molecule type" value="Genomic_DNA"/>
</dbReference>
<protein>
    <recommendedName>
        <fullName evidence="3">Transposase</fullName>
    </recommendedName>
</protein>
<dbReference type="Proteomes" id="UP000198538">
    <property type="component" value="Unassembled WGS sequence"/>
</dbReference>
<proteinExistence type="predicted"/>
<sequence>MKAFLQLADIPRSTYYYVIKAFGTVDKDLELKDMIQAIYKEH</sequence>
<name>A0A1G5B9W3_9BACL</name>
<accession>A0A1G5B9W3</accession>
<gene>
    <name evidence="1" type="ORF">SAMN05720606_101284</name>
</gene>
<dbReference type="AlphaFoldDB" id="A0A1G5B9W3"/>
<evidence type="ECO:0000313" key="2">
    <source>
        <dbReference type="Proteomes" id="UP000198538"/>
    </source>
</evidence>
<keyword evidence="2" id="KW-1185">Reference proteome</keyword>
<dbReference type="STRING" id="582692.SAMN05720606_101284"/>
<evidence type="ECO:0000313" key="1">
    <source>
        <dbReference type="EMBL" id="SCX86909.1"/>
    </source>
</evidence>
<reference evidence="2" key="1">
    <citation type="submission" date="2016-10" db="EMBL/GenBank/DDBJ databases">
        <authorList>
            <person name="Varghese N."/>
            <person name="Submissions S."/>
        </authorList>
    </citation>
    <scope>NUCLEOTIDE SEQUENCE [LARGE SCALE GENOMIC DNA]</scope>
    <source>
        <strain evidence="2">BL9</strain>
    </source>
</reference>
<evidence type="ECO:0008006" key="3">
    <source>
        <dbReference type="Google" id="ProtNLM"/>
    </source>
</evidence>
<organism evidence="1 2">
    <name type="scientific">Paenibacillus polysaccharolyticus</name>
    <dbReference type="NCBI Taxonomy" id="582692"/>
    <lineage>
        <taxon>Bacteria</taxon>
        <taxon>Bacillati</taxon>
        <taxon>Bacillota</taxon>
        <taxon>Bacilli</taxon>
        <taxon>Bacillales</taxon>
        <taxon>Paenibacillaceae</taxon>
        <taxon>Paenibacillus</taxon>
    </lineage>
</organism>